<protein>
    <recommendedName>
        <fullName evidence="4">Secreted protein with PEP-CTERM sorting signal</fullName>
    </recommendedName>
</protein>
<keyword evidence="3" id="KW-1185">Reference proteome</keyword>
<name>A0ABW1P0H2_9PSEU</name>
<evidence type="ECO:0000313" key="3">
    <source>
        <dbReference type="Proteomes" id="UP001596220"/>
    </source>
</evidence>
<evidence type="ECO:0000313" key="2">
    <source>
        <dbReference type="EMBL" id="MFC6088107.1"/>
    </source>
</evidence>
<dbReference type="RefSeq" id="WP_380632243.1">
    <property type="nucleotide sequence ID" value="NZ_JBHSQO010000002.1"/>
</dbReference>
<keyword evidence="1" id="KW-0472">Membrane</keyword>
<feature type="transmembrane region" description="Helical" evidence="1">
    <location>
        <begin position="23"/>
        <end position="42"/>
    </location>
</feature>
<proteinExistence type="predicted"/>
<evidence type="ECO:0000256" key="1">
    <source>
        <dbReference type="SAM" id="Phobius"/>
    </source>
</evidence>
<keyword evidence="1" id="KW-0812">Transmembrane</keyword>
<organism evidence="2 3">
    <name type="scientific">Saccharothrix lopnurensis</name>
    <dbReference type="NCBI Taxonomy" id="1670621"/>
    <lineage>
        <taxon>Bacteria</taxon>
        <taxon>Bacillati</taxon>
        <taxon>Actinomycetota</taxon>
        <taxon>Actinomycetes</taxon>
        <taxon>Pseudonocardiales</taxon>
        <taxon>Pseudonocardiaceae</taxon>
        <taxon>Saccharothrix</taxon>
    </lineage>
</organism>
<keyword evidence="1" id="KW-1133">Transmembrane helix</keyword>
<gene>
    <name evidence="2" type="ORF">ACFP3R_02370</name>
</gene>
<dbReference type="EMBL" id="JBHSQO010000002">
    <property type="protein sequence ID" value="MFC6088107.1"/>
    <property type="molecule type" value="Genomic_DNA"/>
</dbReference>
<reference evidence="3" key="1">
    <citation type="journal article" date="2019" name="Int. J. Syst. Evol. Microbiol.">
        <title>The Global Catalogue of Microorganisms (GCM) 10K type strain sequencing project: providing services to taxonomists for standard genome sequencing and annotation.</title>
        <authorList>
            <consortium name="The Broad Institute Genomics Platform"/>
            <consortium name="The Broad Institute Genome Sequencing Center for Infectious Disease"/>
            <person name="Wu L."/>
            <person name="Ma J."/>
        </authorList>
    </citation>
    <scope>NUCLEOTIDE SEQUENCE [LARGE SCALE GENOMIC DNA]</scope>
    <source>
        <strain evidence="3">CGMCC 4.7246</strain>
    </source>
</reference>
<sequence>MRYVLAVTLGTDLVVITTSSSPALAAVTTGAGLLGLLVRCWVELRRRS</sequence>
<accession>A0ABW1P0H2</accession>
<dbReference type="Proteomes" id="UP001596220">
    <property type="component" value="Unassembled WGS sequence"/>
</dbReference>
<evidence type="ECO:0008006" key="4">
    <source>
        <dbReference type="Google" id="ProtNLM"/>
    </source>
</evidence>
<comment type="caution">
    <text evidence="2">The sequence shown here is derived from an EMBL/GenBank/DDBJ whole genome shotgun (WGS) entry which is preliminary data.</text>
</comment>